<dbReference type="InterPro" id="IPR000182">
    <property type="entry name" value="GNAT_dom"/>
</dbReference>
<keyword evidence="5" id="KW-1185">Reference proteome</keyword>
<dbReference type="Proteomes" id="UP000240317">
    <property type="component" value="Unassembled WGS sequence"/>
</dbReference>
<dbReference type="SUPFAM" id="SSF55729">
    <property type="entry name" value="Acyl-CoA N-acyltransferases (Nat)"/>
    <property type="match status" value="1"/>
</dbReference>
<accession>A0A2T3WDB9</accession>
<proteinExistence type="predicted"/>
<name>A0A2T3WDB9_9DEIO</name>
<dbReference type="Gene3D" id="3.40.630.30">
    <property type="match status" value="1"/>
</dbReference>
<evidence type="ECO:0000256" key="2">
    <source>
        <dbReference type="ARBA" id="ARBA00023315"/>
    </source>
</evidence>
<dbReference type="PANTHER" id="PTHR43877:SF1">
    <property type="entry name" value="ACETYLTRANSFERASE"/>
    <property type="match status" value="1"/>
</dbReference>
<dbReference type="InterPro" id="IPR050832">
    <property type="entry name" value="Bact_Acetyltransf"/>
</dbReference>
<protein>
    <submittedName>
        <fullName evidence="4">N-acetyltransferase</fullName>
    </submittedName>
</protein>
<dbReference type="PROSITE" id="PS51186">
    <property type="entry name" value="GNAT"/>
    <property type="match status" value="1"/>
</dbReference>
<comment type="caution">
    <text evidence="4">The sequence shown here is derived from an EMBL/GenBank/DDBJ whole genome shotgun (WGS) entry which is preliminary data.</text>
</comment>
<dbReference type="AlphaFoldDB" id="A0A2T3WDB9"/>
<keyword evidence="2" id="KW-0012">Acyltransferase</keyword>
<dbReference type="OrthoDB" id="4140682at2"/>
<organism evidence="4 5">
    <name type="scientific">Deinococcus arcticus</name>
    <dbReference type="NCBI Taxonomy" id="2136176"/>
    <lineage>
        <taxon>Bacteria</taxon>
        <taxon>Thermotogati</taxon>
        <taxon>Deinococcota</taxon>
        <taxon>Deinococci</taxon>
        <taxon>Deinococcales</taxon>
        <taxon>Deinococcaceae</taxon>
        <taxon>Deinococcus</taxon>
    </lineage>
</organism>
<evidence type="ECO:0000313" key="5">
    <source>
        <dbReference type="Proteomes" id="UP000240317"/>
    </source>
</evidence>
<evidence type="ECO:0000259" key="3">
    <source>
        <dbReference type="PROSITE" id="PS51186"/>
    </source>
</evidence>
<feature type="domain" description="N-acetyltransferase" evidence="3">
    <location>
        <begin position="162"/>
        <end position="322"/>
    </location>
</feature>
<gene>
    <name evidence="4" type="ORF">C8263_01275</name>
</gene>
<dbReference type="PANTHER" id="PTHR43877">
    <property type="entry name" value="AMINOALKYLPHOSPHONATE N-ACETYLTRANSFERASE-RELATED-RELATED"/>
    <property type="match status" value="1"/>
</dbReference>
<evidence type="ECO:0000313" key="4">
    <source>
        <dbReference type="EMBL" id="PTA69877.1"/>
    </source>
</evidence>
<dbReference type="RefSeq" id="WP_107136471.1">
    <property type="nucleotide sequence ID" value="NZ_PYSV01000001.1"/>
</dbReference>
<reference evidence="4 5" key="1">
    <citation type="submission" date="2018-03" db="EMBL/GenBank/DDBJ databases">
        <title>Draft genome of Deinococcus sp. OD32.</title>
        <authorList>
            <person name="Wang X.-P."/>
            <person name="Du Z.-J."/>
        </authorList>
    </citation>
    <scope>NUCLEOTIDE SEQUENCE [LARGE SCALE GENOMIC DNA]</scope>
    <source>
        <strain evidence="4 5">OD32</strain>
    </source>
</reference>
<dbReference type="EMBL" id="PYSV01000001">
    <property type="protein sequence ID" value="PTA69877.1"/>
    <property type="molecule type" value="Genomic_DNA"/>
</dbReference>
<evidence type="ECO:0000256" key="1">
    <source>
        <dbReference type="ARBA" id="ARBA00022679"/>
    </source>
</evidence>
<sequence>MQSSSHLTFAPLPDRAYADLRSQAHPDSPVSEQELARIAAGRQPDEHFTREGAFAGGALLGAVQTGVPRMDAHDGWLDLTVTTAEPDPRLAGELLERGLAVLAQAGAHTAVTRVREHWWEHSALLAQGWREFDRMWLSTLDLRTLDFAAFAPEEARALAGGVTLRPLSELGGWDAEPERHYALIHALLSAVPSREPIVVWPFDLWRARMATLDVDPRGILIALSPDGEWIGTSQLAQPVPTHPGMLHNGLTGVLAPWRGRGLGLALKLAAARAALPRGYTHARTSNHAVNRPMLAINERLGFVREAALVTLVRGVQETQDQEPGGH</sequence>
<keyword evidence="1 4" id="KW-0808">Transferase</keyword>
<dbReference type="InterPro" id="IPR016181">
    <property type="entry name" value="Acyl_CoA_acyltransferase"/>
</dbReference>
<dbReference type="GO" id="GO:0016747">
    <property type="term" value="F:acyltransferase activity, transferring groups other than amino-acyl groups"/>
    <property type="evidence" value="ECO:0007669"/>
    <property type="project" value="InterPro"/>
</dbReference>